<dbReference type="OrthoDB" id="3701158at2"/>
<evidence type="ECO:0000256" key="1">
    <source>
        <dbReference type="SAM" id="MobiDB-lite"/>
    </source>
</evidence>
<reference evidence="3" key="1">
    <citation type="submission" date="2016-10" db="EMBL/GenBank/DDBJ databases">
        <authorList>
            <person name="Varghese N."/>
            <person name="Submissions S."/>
        </authorList>
    </citation>
    <scope>NUCLEOTIDE SEQUENCE [LARGE SCALE GENOMIC DNA]</scope>
    <source>
        <strain evidence="3">DSM 44771</strain>
    </source>
</reference>
<dbReference type="Proteomes" id="UP000198852">
    <property type="component" value="Unassembled WGS sequence"/>
</dbReference>
<name>A0A1I6V7E5_9PSEU</name>
<accession>A0A1I6V7E5</accession>
<dbReference type="EMBL" id="FOZX01000017">
    <property type="protein sequence ID" value="SFT09586.1"/>
    <property type="molecule type" value="Genomic_DNA"/>
</dbReference>
<feature type="region of interest" description="Disordered" evidence="1">
    <location>
        <begin position="68"/>
        <end position="88"/>
    </location>
</feature>
<keyword evidence="3" id="KW-1185">Reference proteome</keyword>
<sequence length="88" mass="9749">MRLTAATQISREPGEPNSPAPEDSKLAVLLRKAQWLLDDAAYYLPQGTYDQRERDALASTLDQLAGLIREQPSARKAAPEQTQSQSPR</sequence>
<organism evidence="2 3">
    <name type="scientific">Saccharopolyspora flava</name>
    <dbReference type="NCBI Taxonomy" id="95161"/>
    <lineage>
        <taxon>Bacteria</taxon>
        <taxon>Bacillati</taxon>
        <taxon>Actinomycetota</taxon>
        <taxon>Actinomycetes</taxon>
        <taxon>Pseudonocardiales</taxon>
        <taxon>Pseudonocardiaceae</taxon>
        <taxon>Saccharopolyspora</taxon>
    </lineage>
</organism>
<dbReference type="AlphaFoldDB" id="A0A1I6V7E5"/>
<feature type="region of interest" description="Disordered" evidence="1">
    <location>
        <begin position="1"/>
        <end position="24"/>
    </location>
</feature>
<evidence type="ECO:0000313" key="2">
    <source>
        <dbReference type="EMBL" id="SFT09586.1"/>
    </source>
</evidence>
<gene>
    <name evidence="2" type="ORF">SAMN05660874_05674</name>
</gene>
<protein>
    <submittedName>
        <fullName evidence="2">Uncharacterized protein</fullName>
    </submittedName>
</protein>
<feature type="compositionally biased region" description="Polar residues" evidence="1">
    <location>
        <begin position="1"/>
        <end position="10"/>
    </location>
</feature>
<proteinExistence type="predicted"/>
<evidence type="ECO:0000313" key="3">
    <source>
        <dbReference type="Proteomes" id="UP000198852"/>
    </source>
</evidence>
<dbReference type="RefSeq" id="WP_093424339.1">
    <property type="nucleotide sequence ID" value="NZ_FOZX01000017.1"/>
</dbReference>